<feature type="binding site" evidence="10">
    <location>
        <position position="294"/>
    </location>
    <ligand>
        <name>[4Fe-4S] cluster</name>
        <dbReference type="ChEBI" id="CHEBI:49883"/>
    </ligand>
</feature>
<keyword evidence="4 9" id="KW-0235">DNA replication</keyword>
<keyword evidence="8 9" id="KW-0238">DNA-binding</keyword>
<comment type="cofactor">
    <cofactor evidence="9">
        <name>[4Fe-4S] cluster</name>
        <dbReference type="ChEBI" id="CHEBI:49883"/>
    </cofactor>
    <text evidence="9">Binds 1 [4Fe-4S] cluster.</text>
</comment>
<gene>
    <name evidence="12" type="ORF">CVT26_006176</name>
</gene>
<accession>A0A409VPR2</accession>
<dbReference type="InParanoid" id="A0A409VPR2"/>
<evidence type="ECO:0000256" key="4">
    <source>
        <dbReference type="ARBA" id="ARBA00022705"/>
    </source>
</evidence>
<dbReference type="CDD" id="cd07322">
    <property type="entry name" value="PriL_PriS_Eukaryotic"/>
    <property type="match status" value="1"/>
</dbReference>
<evidence type="ECO:0000256" key="7">
    <source>
        <dbReference type="ARBA" id="ARBA00023014"/>
    </source>
</evidence>
<dbReference type="OrthoDB" id="421393at2759"/>
<dbReference type="AlphaFoldDB" id="A0A409VPR2"/>
<feature type="domain" description="DNA primase large subunit C-terminal" evidence="11">
    <location>
        <begin position="286"/>
        <end position="460"/>
    </location>
</feature>
<dbReference type="PANTHER" id="PTHR10537:SF3">
    <property type="entry name" value="DNA PRIMASE LARGE SUBUNIT"/>
    <property type="match status" value="1"/>
</dbReference>
<dbReference type="GO" id="GO:0003677">
    <property type="term" value="F:DNA binding"/>
    <property type="evidence" value="ECO:0007669"/>
    <property type="project" value="UniProtKB-UniRule"/>
</dbReference>
<dbReference type="PIRSF" id="PIRSF009449">
    <property type="entry name" value="DNA_primase_large_subunit"/>
    <property type="match status" value="1"/>
</dbReference>
<proteinExistence type="inferred from homology"/>
<feature type="binding site" evidence="10">
    <location>
        <position position="429"/>
    </location>
    <ligand>
        <name>[4Fe-4S] cluster</name>
        <dbReference type="ChEBI" id="CHEBI:49883"/>
    </ligand>
</feature>
<evidence type="ECO:0000256" key="8">
    <source>
        <dbReference type="ARBA" id="ARBA00023125"/>
    </source>
</evidence>
<evidence type="ECO:0000256" key="3">
    <source>
        <dbReference type="ARBA" id="ARBA00022515"/>
    </source>
</evidence>
<keyword evidence="2 9" id="KW-0004">4Fe-4S</keyword>
<name>A0A409VPR2_9AGAR</name>
<evidence type="ECO:0000313" key="13">
    <source>
        <dbReference type="Proteomes" id="UP000284706"/>
    </source>
</evidence>
<evidence type="ECO:0000256" key="10">
    <source>
        <dbReference type="PIRSR" id="PIRSR009449-1"/>
    </source>
</evidence>
<dbReference type="EMBL" id="NHYE01005599">
    <property type="protein sequence ID" value="PPQ68260.1"/>
    <property type="molecule type" value="Genomic_DNA"/>
</dbReference>
<protein>
    <recommendedName>
        <fullName evidence="9">DNA primase large subunit</fullName>
    </recommendedName>
</protein>
<dbReference type="GO" id="GO:0046872">
    <property type="term" value="F:metal ion binding"/>
    <property type="evidence" value="ECO:0007669"/>
    <property type="project" value="UniProtKB-UniRule"/>
</dbReference>
<dbReference type="GO" id="GO:0006269">
    <property type="term" value="P:DNA replication, synthesis of primer"/>
    <property type="evidence" value="ECO:0007669"/>
    <property type="project" value="UniProtKB-KW"/>
</dbReference>
<dbReference type="Pfam" id="PF26466">
    <property type="entry name" value="DNA_primase_lrg_N"/>
    <property type="match status" value="1"/>
</dbReference>
<dbReference type="InterPro" id="IPR016558">
    <property type="entry name" value="DNA_primase_lsu_euk"/>
</dbReference>
<organism evidence="12 13">
    <name type="scientific">Gymnopilus dilepis</name>
    <dbReference type="NCBI Taxonomy" id="231916"/>
    <lineage>
        <taxon>Eukaryota</taxon>
        <taxon>Fungi</taxon>
        <taxon>Dikarya</taxon>
        <taxon>Basidiomycota</taxon>
        <taxon>Agaricomycotina</taxon>
        <taxon>Agaricomycetes</taxon>
        <taxon>Agaricomycetidae</taxon>
        <taxon>Agaricales</taxon>
        <taxon>Agaricineae</taxon>
        <taxon>Hymenogastraceae</taxon>
        <taxon>Gymnopilus</taxon>
    </lineage>
</organism>
<comment type="similarity">
    <text evidence="1 9">Belongs to the eukaryotic-type primase large subunit family.</text>
</comment>
<sequence length="477" mass="54085">MFKSSTTFGQVKNHAAFPSPLNFYDIPPTSEVSIEEFETSALDRLRVLAEIESSAARNRPWDEIKEVTTKQCKKYLPLSPSQVDTSNSDANVKSEMELRRRDHLSHFVLRLAFCRSEDLRRRFLQAESTLFRVRYDMALKPERDAFLTSRDFNWIPVEDDEVKKFAGQLEAAYGPAPDSTTRKYVKVKWTRVPDLVEKRKVFLKAGWAYVPGGELSSIIFQEFEDHLGKALEMTARLLPRLDEDTRLLPILNNLSQGFLAGISSEWATASGSATGSEIKAEMVNDLARKHFPLCMRTLHESLQRDNHLKHFGRLQYGLFLKVLGLSIEEAIAFWRKSFSRITDDKFNKEYKYNIRHSYGLEGKRANYPAKSCVQLLAPGPSDYGCPYRNYAPENLQTALLSSYSHLGLRASDLPEIMATVKAGHYHVACTRVFEITHASCGVTKGEGTGGGESVTHPNQYAARSMELHKPKDDMVID</sequence>
<dbReference type="GO" id="GO:0006270">
    <property type="term" value="P:DNA replication initiation"/>
    <property type="evidence" value="ECO:0007669"/>
    <property type="project" value="TreeGrafter"/>
</dbReference>
<dbReference type="STRING" id="231916.A0A409VPR2"/>
<evidence type="ECO:0000259" key="11">
    <source>
        <dbReference type="Pfam" id="PF04104"/>
    </source>
</evidence>
<dbReference type="Gene3D" id="1.20.930.80">
    <property type="match status" value="1"/>
</dbReference>
<feature type="binding site" evidence="10">
    <location>
        <position position="385"/>
    </location>
    <ligand>
        <name>[4Fe-4S] cluster</name>
        <dbReference type="ChEBI" id="CHEBI:49883"/>
    </ligand>
</feature>
<dbReference type="GO" id="GO:0051539">
    <property type="term" value="F:4 iron, 4 sulfur cluster binding"/>
    <property type="evidence" value="ECO:0007669"/>
    <property type="project" value="UniProtKB-UniRule"/>
</dbReference>
<evidence type="ECO:0000256" key="1">
    <source>
        <dbReference type="ARBA" id="ARBA00010564"/>
    </source>
</evidence>
<reference evidence="12 13" key="1">
    <citation type="journal article" date="2018" name="Evol. Lett.">
        <title>Horizontal gene cluster transfer increased hallucinogenic mushroom diversity.</title>
        <authorList>
            <person name="Reynolds H.T."/>
            <person name="Vijayakumar V."/>
            <person name="Gluck-Thaler E."/>
            <person name="Korotkin H.B."/>
            <person name="Matheny P.B."/>
            <person name="Slot J.C."/>
        </authorList>
    </citation>
    <scope>NUCLEOTIDE SEQUENCE [LARGE SCALE GENOMIC DNA]</scope>
    <source>
        <strain evidence="12 13">SRW20</strain>
    </source>
</reference>
<comment type="function">
    <text evidence="9">DNA primase is the polymerase that synthesizes small RNA primers for the Okazaki fragments made during discontinuous DNA replication.</text>
</comment>
<dbReference type="GO" id="GO:0005658">
    <property type="term" value="C:alpha DNA polymerase:primase complex"/>
    <property type="evidence" value="ECO:0007669"/>
    <property type="project" value="UniProtKB-ARBA"/>
</dbReference>
<evidence type="ECO:0000313" key="12">
    <source>
        <dbReference type="EMBL" id="PPQ68260.1"/>
    </source>
</evidence>
<dbReference type="InterPro" id="IPR007238">
    <property type="entry name" value="DNA_primase_lsu_euk/arc"/>
</dbReference>
<evidence type="ECO:0000256" key="2">
    <source>
        <dbReference type="ARBA" id="ARBA00022485"/>
    </source>
</evidence>
<dbReference type="FunCoup" id="A0A409VPR2">
    <property type="interactions" value="370"/>
</dbReference>
<feature type="binding site" evidence="10">
    <location>
        <position position="372"/>
    </location>
    <ligand>
        <name>[4Fe-4S] cluster</name>
        <dbReference type="ChEBI" id="CHEBI:49883"/>
    </ligand>
</feature>
<dbReference type="InterPro" id="IPR058560">
    <property type="entry name" value="DNA_primase_C"/>
</dbReference>
<evidence type="ECO:0000256" key="5">
    <source>
        <dbReference type="ARBA" id="ARBA00022723"/>
    </source>
</evidence>
<evidence type="ECO:0000256" key="6">
    <source>
        <dbReference type="ARBA" id="ARBA00023004"/>
    </source>
</evidence>
<dbReference type="Pfam" id="PF04104">
    <property type="entry name" value="DNA_primase_lrg"/>
    <property type="match status" value="1"/>
</dbReference>
<keyword evidence="13" id="KW-1185">Reference proteome</keyword>
<keyword evidence="6 9" id="KW-0408">Iron</keyword>
<dbReference type="PANTHER" id="PTHR10537">
    <property type="entry name" value="DNA PRIMASE LARGE SUBUNIT"/>
    <property type="match status" value="1"/>
</dbReference>
<comment type="caution">
    <text evidence="12">The sequence shown here is derived from an EMBL/GenBank/DDBJ whole genome shotgun (WGS) entry which is preliminary data.</text>
</comment>
<keyword evidence="5 9" id="KW-0479">Metal-binding</keyword>
<evidence type="ECO:0000256" key="9">
    <source>
        <dbReference type="PIRNR" id="PIRNR009449"/>
    </source>
</evidence>
<keyword evidence="3 9" id="KW-0639">Primosome</keyword>
<dbReference type="Proteomes" id="UP000284706">
    <property type="component" value="Unassembled WGS sequence"/>
</dbReference>
<keyword evidence="7 9" id="KW-0411">Iron-sulfur</keyword>